<dbReference type="AlphaFoldDB" id="A0AAU9EHN1"/>
<dbReference type="Proteomes" id="UP001321786">
    <property type="component" value="Chromosome"/>
</dbReference>
<dbReference type="EMBL" id="AP028654">
    <property type="protein sequence ID" value="BEP29013.1"/>
    <property type="molecule type" value="Genomic_DNA"/>
</dbReference>
<gene>
    <name evidence="3" type="ORF">HLPR_13440</name>
</gene>
<feature type="domain" description="LysM" evidence="2">
    <location>
        <begin position="59"/>
        <end position="113"/>
    </location>
</feature>
<dbReference type="InterPro" id="IPR018392">
    <property type="entry name" value="LysM"/>
</dbReference>
<keyword evidence="4" id="KW-1185">Reference proteome</keyword>
<keyword evidence="1" id="KW-0472">Membrane</keyword>
<dbReference type="InterPro" id="IPR036779">
    <property type="entry name" value="LysM_dom_sf"/>
</dbReference>
<name>A0AAU9EHN1_9FIRM</name>
<organism evidence="3 4">
    <name type="scientific">Helicovermis profundi</name>
    <dbReference type="NCBI Taxonomy" id="3065157"/>
    <lineage>
        <taxon>Bacteria</taxon>
        <taxon>Bacillati</taxon>
        <taxon>Bacillota</taxon>
        <taxon>Clostridia</taxon>
        <taxon>Helicovermis</taxon>
    </lineage>
</organism>
<sequence>MIKNSNLHTNYIRKPHRKRKIRITNKKRFTFFMILIFTIIISLGYTLNIAEGASKTEYTAVTVSYGDTLWSIAKEYNEEHLDSKEDVRTIVYVILNENNIDANKIYPGQIIYIPLTFK</sequence>
<evidence type="ECO:0000313" key="4">
    <source>
        <dbReference type="Proteomes" id="UP001321786"/>
    </source>
</evidence>
<keyword evidence="1" id="KW-0812">Transmembrane</keyword>
<dbReference type="KEGG" id="hprf:HLPR_13440"/>
<keyword evidence="1" id="KW-1133">Transmembrane helix</keyword>
<dbReference type="CDD" id="cd00118">
    <property type="entry name" value="LysM"/>
    <property type="match status" value="1"/>
</dbReference>
<feature type="transmembrane region" description="Helical" evidence="1">
    <location>
        <begin position="29"/>
        <end position="47"/>
    </location>
</feature>
<evidence type="ECO:0000313" key="3">
    <source>
        <dbReference type="EMBL" id="BEP29013.1"/>
    </source>
</evidence>
<dbReference type="Gene3D" id="3.10.350.10">
    <property type="entry name" value="LysM domain"/>
    <property type="match status" value="1"/>
</dbReference>
<dbReference type="SUPFAM" id="SSF54106">
    <property type="entry name" value="LysM domain"/>
    <property type="match status" value="1"/>
</dbReference>
<dbReference type="SMART" id="SM00257">
    <property type="entry name" value="LysM"/>
    <property type="match status" value="1"/>
</dbReference>
<accession>A0AAU9EHN1</accession>
<dbReference type="RefSeq" id="WP_338537307.1">
    <property type="nucleotide sequence ID" value="NZ_AP028654.1"/>
</dbReference>
<evidence type="ECO:0000259" key="2">
    <source>
        <dbReference type="PROSITE" id="PS51782"/>
    </source>
</evidence>
<dbReference type="PROSITE" id="PS51782">
    <property type="entry name" value="LYSM"/>
    <property type="match status" value="1"/>
</dbReference>
<proteinExistence type="predicted"/>
<reference evidence="3 4" key="1">
    <citation type="submission" date="2023-08" db="EMBL/GenBank/DDBJ databases">
        <title>Helicovermis profunda gen. nov., sp. nov., a novel mesophilic, fermentative bacterium within the Bacillota from a deep-sea hydrothermal vent chimney.</title>
        <authorList>
            <person name="Miyazaki U."/>
            <person name="Mizutani D."/>
            <person name="Hashimoto Y."/>
            <person name="Tame A."/>
            <person name="Sawayama S."/>
            <person name="Miyazaki J."/>
            <person name="Takai K."/>
            <person name="Nakagawa S."/>
        </authorList>
    </citation>
    <scope>NUCLEOTIDE SEQUENCE [LARGE SCALE GENOMIC DNA]</scope>
    <source>
        <strain evidence="3 4">S502</strain>
    </source>
</reference>
<dbReference type="Pfam" id="PF01476">
    <property type="entry name" value="LysM"/>
    <property type="match status" value="1"/>
</dbReference>
<protein>
    <recommendedName>
        <fullName evidence="2">LysM domain-containing protein</fullName>
    </recommendedName>
</protein>
<evidence type="ECO:0000256" key="1">
    <source>
        <dbReference type="SAM" id="Phobius"/>
    </source>
</evidence>